<dbReference type="InterPro" id="IPR027454">
    <property type="entry name" value="Histone_HNS_N"/>
</dbReference>
<evidence type="ECO:0000313" key="4">
    <source>
        <dbReference type="Proteomes" id="UP000095392"/>
    </source>
</evidence>
<organism evidence="3 4">
    <name type="scientific">Alteromonas macleodii</name>
    <name type="common">Pseudoalteromonas macleodii</name>
    <dbReference type="NCBI Taxonomy" id="28108"/>
    <lineage>
        <taxon>Bacteria</taxon>
        <taxon>Pseudomonadati</taxon>
        <taxon>Pseudomonadota</taxon>
        <taxon>Gammaproteobacteria</taxon>
        <taxon>Alteromonadales</taxon>
        <taxon>Alteromonadaceae</taxon>
        <taxon>Alteromonas/Salinimonas group</taxon>
        <taxon>Alteromonas</taxon>
    </lineage>
</organism>
<feature type="domain" description="DNA-binding protein H-NS-like N-terminal" evidence="2">
    <location>
        <begin position="26"/>
        <end position="84"/>
    </location>
</feature>
<dbReference type="InterPro" id="IPR054180">
    <property type="entry name" value="H-NS-like_N"/>
</dbReference>
<evidence type="ECO:0000259" key="2">
    <source>
        <dbReference type="Pfam" id="PF22470"/>
    </source>
</evidence>
<evidence type="ECO:0000313" key="3">
    <source>
        <dbReference type="EMBL" id="OES24864.1"/>
    </source>
</evidence>
<keyword evidence="4" id="KW-1185">Reference proteome</keyword>
<proteinExistence type="predicted"/>
<dbReference type="Gene3D" id="1.10.287.1050">
    <property type="entry name" value="H-NS histone-like proteins"/>
    <property type="match status" value="1"/>
</dbReference>
<sequence>MTTNTEQSKALKPAEQRKIATDVITDSRKGLALLKSLEIPQLSAIKDRLDTVLTTKREEAEALAKQQAAEQAQINDAIDKAMAQLSSQGLRFNREDVARVLAAKVKPAKQEVPPSTSDNVDTGADNSLSQMPSDVLKSQASVSGGNHEQRNTLQE</sequence>
<evidence type="ECO:0000256" key="1">
    <source>
        <dbReference type="SAM" id="MobiDB-lite"/>
    </source>
</evidence>
<feature type="region of interest" description="Disordered" evidence="1">
    <location>
        <begin position="105"/>
        <end position="155"/>
    </location>
</feature>
<dbReference type="RefSeq" id="WP_069945368.1">
    <property type="nucleotide sequence ID" value="NZ_MIPW01000063.1"/>
</dbReference>
<comment type="caution">
    <text evidence="3">The sequence shown here is derived from an EMBL/GenBank/DDBJ whole genome shotgun (WGS) entry which is preliminary data.</text>
</comment>
<dbReference type="AlphaFoldDB" id="A0AB36FNF1"/>
<protein>
    <recommendedName>
        <fullName evidence="2">DNA-binding protein H-NS-like N-terminal domain-containing protein</fullName>
    </recommendedName>
</protein>
<dbReference type="GO" id="GO:0046983">
    <property type="term" value="F:protein dimerization activity"/>
    <property type="evidence" value="ECO:0007669"/>
    <property type="project" value="InterPro"/>
</dbReference>
<dbReference type="Proteomes" id="UP000095392">
    <property type="component" value="Unassembled WGS sequence"/>
</dbReference>
<reference evidence="3 4" key="1">
    <citation type="submission" date="2016-09" db="EMBL/GenBank/DDBJ databases">
        <title>Draft Genome Sequence of four Alteromonas macleodii strains isolated from copper coupons and grown long-term at elevated copper levels.</title>
        <authorList>
            <person name="Cusick K."/>
            <person name="Dale J."/>
            <person name="Little B."/>
            <person name="Biffinger J."/>
        </authorList>
    </citation>
    <scope>NUCLEOTIDE SEQUENCE [LARGE SCALE GENOMIC DNA]</scope>
    <source>
        <strain evidence="3 4">KCP01</strain>
    </source>
</reference>
<feature type="compositionally biased region" description="Polar residues" evidence="1">
    <location>
        <begin position="113"/>
        <end position="155"/>
    </location>
</feature>
<gene>
    <name evidence="3" type="ORF">BFV95_4623</name>
</gene>
<dbReference type="EMBL" id="MIPY01000058">
    <property type="protein sequence ID" value="OES24864.1"/>
    <property type="molecule type" value="Genomic_DNA"/>
</dbReference>
<name>A0AB36FNF1_ALTMA</name>
<accession>A0AB36FNF1</accession>
<dbReference type="Pfam" id="PF22470">
    <property type="entry name" value="Histone_HNS_N"/>
    <property type="match status" value="1"/>
</dbReference>